<feature type="transmembrane region" description="Helical" evidence="6">
    <location>
        <begin position="219"/>
        <end position="241"/>
    </location>
</feature>
<evidence type="ECO:0000259" key="7">
    <source>
        <dbReference type="PROSITE" id="PS50850"/>
    </source>
</evidence>
<protein>
    <submittedName>
        <fullName evidence="8">MFS transporter</fullName>
    </submittedName>
</protein>
<evidence type="ECO:0000256" key="2">
    <source>
        <dbReference type="ARBA" id="ARBA00022692"/>
    </source>
</evidence>
<feature type="compositionally biased region" description="Polar residues" evidence="5">
    <location>
        <begin position="408"/>
        <end position="424"/>
    </location>
</feature>
<keyword evidence="2 6" id="KW-0812">Transmembrane</keyword>
<feature type="transmembrane region" description="Helical" evidence="6">
    <location>
        <begin position="284"/>
        <end position="302"/>
    </location>
</feature>
<keyword evidence="3 6" id="KW-1133">Transmembrane helix</keyword>
<dbReference type="InterPro" id="IPR036259">
    <property type="entry name" value="MFS_trans_sf"/>
</dbReference>
<proteinExistence type="predicted"/>
<dbReference type="InterPro" id="IPR052952">
    <property type="entry name" value="MFS-Transporter"/>
</dbReference>
<evidence type="ECO:0000256" key="5">
    <source>
        <dbReference type="SAM" id="MobiDB-lite"/>
    </source>
</evidence>
<comment type="caution">
    <text evidence="8">The sequence shown here is derived from an EMBL/GenBank/DDBJ whole genome shotgun (WGS) entry which is preliminary data.</text>
</comment>
<comment type="subcellular location">
    <subcellularLocation>
        <location evidence="1">Cell membrane</location>
        <topology evidence="1">Multi-pass membrane protein</topology>
    </subcellularLocation>
</comment>
<accession>A0ABR8MJF5</accession>
<feature type="transmembrane region" description="Helical" evidence="6">
    <location>
        <begin position="117"/>
        <end position="139"/>
    </location>
</feature>
<feature type="transmembrane region" description="Helical" evidence="6">
    <location>
        <begin position="369"/>
        <end position="388"/>
    </location>
</feature>
<feature type="transmembrane region" description="Helical" evidence="6">
    <location>
        <begin position="21"/>
        <end position="41"/>
    </location>
</feature>
<name>A0ABR8MJF5_9ACTN</name>
<sequence length="430" mass="42869">MTSGPGASRPGLPALDHESAPVGRVVTIAVLVGAAYMFPLYLVGALGPQVRRDLDLGPTQLGSLVSVFFGTSAVLLVAGGGRLVDRMGPRRSVRVSVVAAATCLMAVAVLGGSYPGLLVAMVLGGVASMVAAPVGGMVISRVVPTARRSMAFAVERSSIPAATLVAGLCVPTLAVVMPWRAVFALAAVLALSILLVPVPDLAEPASAAYDGRLRPLLPILLVTSMFVLGSAAAISMSTFLVDYGVSTGISAGAAGLLLALTSAATIGVRLALGVIGQRAPGRATGAVLLIGGVAGFLLLAVPGHTTTIVGAVLAGAAGWGWTGIIGVAVVQSHPTAPGAATALVQAGGCVGGIVGPLTFGLLVEGPGFRAAWWCMAGLVAVAAAVAIVNRGIWAWLDVEGVDPRASAELSSERTAVTDSGTQTEGRWRSA</sequence>
<dbReference type="InterPro" id="IPR011701">
    <property type="entry name" value="MFS"/>
</dbReference>
<dbReference type="Proteomes" id="UP000649289">
    <property type="component" value="Unassembled WGS sequence"/>
</dbReference>
<organism evidence="8 9">
    <name type="scientific">Nocardioides hwasunensis</name>
    <dbReference type="NCBI Taxonomy" id="397258"/>
    <lineage>
        <taxon>Bacteria</taxon>
        <taxon>Bacillati</taxon>
        <taxon>Actinomycetota</taxon>
        <taxon>Actinomycetes</taxon>
        <taxon>Propionibacteriales</taxon>
        <taxon>Nocardioidaceae</taxon>
        <taxon>Nocardioides</taxon>
    </lineage>
</organism>
<keyword evidence="4 6" id="KW-0472">Membrane</keyword>
<feature type="transmembrane region" description="Helical" evidence="6">
    <location>
        <begin position="253"/>
        <end position="272"/>
    </location>
</feature>
<evidence type="ECO:0000256" key="3">
    <source>
        <dbReference type="ARBA" id="ARBA00022989"/>
    </source>
</evidence>
<feature type="region of interest" description="Disordered" evidence="5">
    <location>
        <begin position="407"/>
        <end position="430"/>
    </location>
</feature>
<dbReference type="Gene3D" id="1.20.1250.20">
    <property type="entry name" value="MFS general substrate transporter like domains"/>
    <property type="match status" value="2"/>
</dbReference>
<feature type="transmembrane region" description="Helical" evidence="6">
    <location>
        <begin position="182"/>
        <end position="198"/>
    </location>
</feature>
<evidence type="ECO:0000256" key="6">
    <source>
        <dbReference type="SAM" id="Phobius"/>
    </source>
</evidence>
<dbReference type="PANTHER" id="PTHR23527">
    <property type="entry name" value="BLL3282 PROTEIN"/>
    <property type="match status" value="1"/>
</dbReference>
<dbReference type="PANTHER" id="PTHR23527:SF1">
    <property type="entry name" value="BLL3282 PROTEIN"/>
    <property type="match status" value="1"/>
</dbReference>
<dbReference type="EMBL" id="JACXYY010000004">
    <property type="protein sequence ID" value="MBD3915406.1"/>
    <property type="molecule type" value="Genomic_DNA"/>
</dbReference>
<dbReference type="InterPro" id="IPR020846">
    <property type="entry name" value="MFS_dom"/>
</dbReference>
<dbReference type="RefSeq" id="WP_191199711.1">
    <property type="nucleotide sequence ID" value="NZ_BAAAPA010000005.1"/>
</dbReference>
<feature type="transmembrane region" description="Helical" evidence="6">
    <location>
        <begin position="308"/>
        <end position="330"/>
    </location>
</feature>
<keyword evidence="9" id="KW-1185">Reference proteome</keyword>
<feature type="transmembrane region" description="Helical" evidence="6">
    <location>
        <begin position="93"/>
        <end position="111"/>
    </location>
</feature>
<gene>
    <name evidence="8" type="ORF">IEZ25_12345</name>
</gene>
<evidence type="ECO:0000313" key="9">
    <source>
        <dbReference type="Proteomes" id="UP000649289"/>
    </source>
</evidence>
<dbReference type="Pfam" id="PF07690">
    <property type="entry name" value="MFS_1"/>
    <property type="match status" value="1"/>
</dbReference>
<reference evidence="8 9" key="1">
    <citation type="submission" date="2020-09" db="EMBL/GenBank/DDBJ databases">
        <title>novel species in genus Nocardioides.</title>
        <authorList>
            <person name="Zhang G."/>
        </authorList>
    </citation>
    <scope>NUCLEOTIDE SEQUENCE [LARGE SCALE GENOMIC DNA]</scope>
    <source>
        <strain evidence="8 9">19197</strain>
    </source>
</reference>
<evidence type="ECO:0000313" key="8">
    <source>
        <dbReference type="EMBL" id="MBD3915406.1"/>
    </source>
</evidence>
<feature type="domain" description="Major facilitator superfamily (MFS) profile" evidence="7">
    <location>
        <begin position="25"/>
        <end position="394"/>
    </location>
</feature>
<dbReference type="PROSITE" id="PS50850">
    <property type="entry name" value="MFS"/>
    <property type="match status" value="1"/>
</dbReference>
<evidence type="ECO:0000256" key="4">
    <source>
        <dbReference type="ARBA" id="ARBA00023136"/>
    </source>
</evidence>
<feature type="transmembrane region" description="Helical" evidence="6">
    <location>
        <begin position="342"/>
        <end position="363"/>
    </location>
</feature>
<dbReference type="SUPFAM" id="SSF103473">
    <property type="entry name" value="MFS general substrate transporter"/>
    <property type="match status" value="1"/>
</dbReference>
<evidence type="ECO:0000256" key="1">
    <source>
        <dbReference type="ARBA" id="ARBA00004651"/>
    </source>
</evidence>
<feature type="transmembrane region" description="Helical" evidence="6">
    <location>
        <begin position="61"/>
        <end position="81"/>
    </location>
</feature>